<sequence>MMAFLSGPPLIPYNVPGRTARSVCSYRPPVPRPPRVFFSALIDESKPLSEPPRDLLTEPLHRDLPKESEPDSALPPEQRSVARPSRPTHSRDPRRFESPPRFTPDPNAVYYTKCAKCSAAYELDPLVLGNGRRVACSVCSNEWFQKPDRLFKMRETEQFSEYPMDRKAELLERNQQNRARGGRRRDTRDRRPTYTKTFSVFIGNLPYSVTEQELTELISSVVKPKRISIVTDQDGNSKGFAFADVQSEEEVDQIVRSLDATRIAGRTIAVRPGKKNS</sequence>
<dbReference type="GO" id="GO:0003729">
    <property type="term" value="F:mRNA binding"/>
    <property type="evidence" value="ECO:0007669"/>
    <property type="project" value="TreeGrafter"/>
</dbReference>
<comment type="caution">
    <text evidence="5">The sequence shown here is derived from an EMBL/GenBank/DDBJ whole genome shotgun (WGS) entry which is preliminary data.</text>
</comment>
<name>A0A2V3J103_9FLOR</name>
<keyword evidence="6" id="KW-1185">Reference proteome</keyword>
<dbReference type="Gene3D" id="3.30.70.330">
    <property type="match status" value="1"/>
</dbReference>
<dbReference type="InterPro" id="IPR050502">
    <property type="entry name" value="Euk_RNA-bind_prot"/>
</dbReference>
<protein>
    <submittedName>
        <fullName evidence="5">Putative RNA-binding protein RbpE</fullName>
    </submittedName>
</protein>
<dbReference type="InterPro" id="IPR012677">
    <property type="entry name" value="Nucleotide-bd_a/b_plait_sf"/>
</dbReference>
<dbReference type="InterPro" id="IPR035979">
    <property type="entry name" value="RBD_domain_sf"/>
</dbReference>
<feature type="domain" description="RRM" evidence="4">
    <location>
        <begin position="198"/>
        <end position="275"/>
    </location>
</feature>
<evidence type="ECO:0000313" key="5">
    <source>
        <dbReference type="EMBL" id="PXF48064.1"/>
    </source>
</evidence>
<feature type="region of interest" description="Disordered" evidence="3">
    <location>
        <begin position="46"/>
        <end position="103"/>
    </location>
</feature>
<organism evidence="5 6">
    <name type="scientific">Gracilariopsis chorda</name>
    <dbReference type="NCBI Taxonomy" id="448386"/>
    <lineage>
        <taxon>Eukaryota</taxon>
        <taxon>Rhodophyta</taxon>
        <taxon>Florideophyceae</taxon>
        <taxon>Rhodymeniophycidae</taxon>
        <taxon>Gracilariales</taxon>
        <taxon>Gracilariaceae</taxon>
        <taxon>Gracilariopsis</taxon>
    </lineage>
</organism>
<feature type="compositionally biased region" description="Basic and acidic residues" evidence="3">
    <location>
        <begin position="46"/>
        <end position="69"/>
    </location>
</feature>
<reference evidence="5 6" key="1">
    <citation type="journal article" date="2018" name="Mol. Biol. Evol.">
        <title>Analysis of the draft genome of the red seaweed Gracilariopsis chorda provides insights into genome size evolution in Rhodophyta.</title>
        <authorList>
            <person name="Lee J."/>
            <person name="Yang E.C."/>
            <person name="Graf L."/>
            <person name="Yang J.H."/>
            <person name="Qiu H."/>
            <person name="Zel Zion U."/>
            <person name="Chan C.X."/>
            <person name="Stephens T.G."/>
            <person name="Weber A.P.M."/>
            <person name="Boo G.H."/>
            <person name="Boo S.M."/>
            <person name="Kim K.M."/>
            <person name="Shin Y."/>
            <person name="Jung M."/>
            <person name="Lee S.J."/>
            <person name="Yim H.S."/>
            <person name="Lee J.H."/>
            <person name="Bhattacharya D."/>
            <person name="Yoon H.S."/>
        </authorList>
    </citation>
    <scope>NUCLEOTIDE SEQUENCE [LARGE SCALE GENOMIC DNA]</scope>
    <source>
        <strain evidence="5 6">SKKU-2015</strain>
        <tissue evidence="5">Whole body</tissue>
    </source>
</reference>
<dbReference type="PANTHER" id="PTHR48025">
    <property type="entry name" value="OS02G0815200 PROTEIN"/>
    <property type="match status" value="1"/>
</dbReference>
<dbReference type="InterPro" id="IPR000504">
    <property type="entry name" value="RRM_dom"/>
</dbReference>
<keyword evidence="1 2" id="KW-0694">RNA-binding</keyword>
<proteinExistence type="predicted"/>
<dbReference type="SUPFAM" id="SSF54928">
    <property type="entry name" value="RNA-binding domain, RBD"/>
    <property type="match status" value="1"/>
</dbReference>
<dbReference type="PANTHER" id="PTHR48025:SF1">
    <property type="entry name" value="RRM DOMAIN-CONTAINING PROTEIN"/>
    <property type="match status" value="1"/>
</dbReference>
<dbReference type="PROSITE" id="PS50102">
    <property type="entry name" value="RRM"/>
    <property type="match status" value="1"/>
</dbReference>
<evidence type="ECO:0000259" key="4">
    <source>
        <dbReference type="PROSITE" id="PS50102"/>
    </source>
</evidence>
<dbReference type="GO" id="GO:0005634">
    <property type="term" value="C:nucleus"/>
    <property type="evidence" value="ECO:0007669"/>
    <property type="project" value="TreeGrafter"/>
</dbReference>
<accession>A0A2V3J103</accession>
<dbReference type="SMART" id="SM00360">
    <property type="entry name" value="RRM"/>
    <property type="match status" value="1"/>
</dbReference>
<gene>
    <name evidence="5" type="ORF">BWQ96_02016</name>
</gene>
<dbReference type="AlphaFoldDB" id="A0A2V3J103"/>
<dbReference type="EMBL" id="NBIV01000016">
    <property type="protein sequence ID" value="PXF48064.1"/>
    <property type="molecule type" value="Genomic_DNA"/>
</dbReference>
<evidence type="ECO:0000256" key="1">
    <source>
        <dbReference type="ARBA" id="ARBA00022884"/>
    </source>
</evidence>
<dbReference type="Pfam" id="PF00076">
    <property type="entry name" value="RRM_1"/>
    <property type="match status" value="1"/>
</dbReference>
<evidence type="ECO:0000256" key="2">
    <source>
        <dbReference type="PROSITE-ProRule" id="PRU00176"/>
    </source>
</evidence>
<dbReference type="STRING" id="448386.A0A2V3J103"/>
<evidence type="ECO:0000256" key="3">
    <source>
        <dbReference type="SAM" id="MobiDB-lite"/>
    </source>
</evidence>
<dbReference type="Proteomes" id="UP000247409">
    <property type="component" value="Unassembled WGS sequence"/>
</dbReference>
<evidence type="ECO:0000313" key="6">
    <source>
        <dbReference type="Proteomes" id="UP000247409"/>
    </source>
</evidence>
<feature type="compositionally biased region" description="Basic and acidic residues" evidence="3">
    <location>
        <begin position="89"/>
        <end position="98"/>
    </location>
</feature>
<dbReference type="CDD" id="cd00590">
    <property type="entry name" value="RRM_SF"/>
    <property type="match status" value="1"/>
</dbReference>
<dbReference type="OrthoDB" id="5328at2759"/>